<gene>
    <name evidence="3" type="ORF">GCM10007962_32320</name>
</gene>
<dbReference type="SMART" id="SM00448">
    <property type="entry name" value="REC"/>
    <property type="match status" value="1"/>
</dbReference>
<reference evidence="3" key="2">
    <citation type="submission" date="2020-09" db="EMBL/GenBank/DDBJ databases">
        <authorList>
            <person name="Sun Q."/>
            <person name="Ohkuma M."/>
        </authorList>
    </citation>
    <scope>NUCLEOTIDE SEQUENCE</scope>
    <source>
        <strain evidence="3">JCM 12862</strain>
    </source>
</reference>
<name>A0A8J3BNL9_9FLAO</name>
<protein>
    <recommendedName>
        <fullName evidence="2">Response regulatory domain-containing protein</fullName>
    </recommendedName>
</protein>
<evidence type="ECO:0000313" key="4">
    <source>
        <dbReference type="Proteomes" id="UP000612329"/>
    </source>
</evidence>
<evidence type="ECO:0000259" key="2">
    <source>
        <dbReference type="PROSITE" id="PS50110"/>
    </source>
</evidence>
<dbReference type="Pfam" id="PF00072">
    <property type="entry name" value="Response_reg"/>
    <property type="match status" value="1"/>
</dbReference>
<proteinExistence type="predicted"/>
<feature type="domain" description="Response regulatory" evidence="2">
    <location>
        <begin position="12"/>
        <end position="123"/>
    </location>
</feature>
<dbReference type="Gene3D" id="3.40.50.2300">
    <property type="match status" value="1"/>
</dbReference>
<keyword evidence="4" id="KW-1185">Reference proteome</keyword>
<organism evidence="3 4">
    <name type="scientific">Yeosuana aromativorans</name>
    <dbReference type="NCBI Taxonomy" id="288019"/>
    <lineage>
        <taxon>Bacteria</taxon>
        <taxon>Pseudomonadati</taxon>
        <taxon>Bacteroidota</taxon>
        <taxon>Flavobacteriia</taxon>
        <taxon>Flavobacteriales</taxon>
        <taxon>Flavobacteriaceae</taxon>
        <taxon>Yeosuana</taxon>
    </lineage>
</organism>
<feature type="modified residue" description="4-aspartylphosphate" evidence="1">
    <location>
        <position position="63"/>
    </location>
</feature>
<dbReference type="InterPro" id="IPR011006">
    <property type="entry name" value="CheY-like_superfamily"/>
</dbReference>
<dbReference type="EMBL" id="BMNR01000013">
    <property type="protein sequence ID" value="GGK35460.1"/>
    <property type="molecule type" value="Genomic_DNA"/>
</dbReference>
<dbReference type="PROSITE" id="PS50110">
    <property type="entry name" value="RESPONSE_REGULATORY"/>
    <property type="match status" value="1"/>
</dbReference>
<accession>A0A8J3BNL9</accession>
<sequence length="123" mass="14222">MCKISQMVRKINVLLIEDDFEIGKWLEKRILELNNIKSLSWETSIEKASISLSLNNPDIIILDLNLPDGNGIDLLKKIKNNKNKTKVYIFSVNDELRKTCFRLGADYFFDKTTDSERLIASLK</sequence>
<comment type="caution">
    <text evidence="3">The sequence shown here is derived from an EMBL/GenBank/DDBJ whole genome shotgun (WGS) entry which is preliminary data.</text>
</comment>
<dbReference type="InterPro" id="IPR001789">
    <property type="entry name" value="Sig_transdc_resp-reg_receiver"/>
</dbReference>
<dbReference type="Proteomes" id="UP000612329">
    <property type="component" value="Unassembled WGS sequence"/>
</dbReference>
<dbReference type="PANTHER" id="PTHR45526:SF1">
    <property type="entry name" value="TRANSCRIPTIONAL REGULATORY PROTEIN DCUR-RELATED"/>
    <property type="match status" value="1"/>
</dbReference>
<dbReference type="InterPro" id="IPR051271">
    <property type="entry name" value="2C-system_Tx_regulators"/>
</dbReference>
<dbReference type="SUPFAM" id="SSF52172">
    <property type="entry name" value="CheY-like"/>
    <property type="match status" value="1"/>
</dbReference>
<dbReference type="GO" id="GO:0000156">
    <property type="term" value="F:phosphorelay response regulator activity"/>
    <property type="evidence" value="ECO:0007669"/>
    <property type="project" value="TreeGrafter"/>
</dbReference>
<dbReference type="AlphaFoldDB" id="A0A8J3BNL9"/>
<evidence type="ECO:0000313" key="3">
    <source>
        <dbReference type="EMBL" id="GGK35460.1"/>
    </source>
</evidence>
<keyword evidence="1" id="KW-0597">Phosphoprotein</keyword>
<reference evidence="3" key="1">
    <citation type="journal article" date="2014" name="Int. J. Syst. Evol. Microbiol.">
        <title>Complete genome sequence of Corynebacterium casei LMG S-19264T (=DSM 44701T), isolated from a smear-ripened cheese.</title>
        <authorList>
            <consortium name="US DOE Joint Genome Institute (JGI-PGF)"/>
            <person name="Walter F."/>
            <person name="Albersmeier A."/>
            <person name="Kalinowski J."/>
            <person name="Ruckert C."/>
        </authorList>
    </citation>
    <scope>NUCLEOTIDE SEQUENCE</scope>
    <source>
        <strain evidence="3">JCM 12862</strain>
    </source>
</reference>
<dbReference type="PANTHER" id="PTHR45526">
    <property type="entry name" value="TRANSCRIPTIONAL REGULATORY PROTEIN DPIA"/>
    <property type="match status" value="1"/>
</dbReference>
<evidence type="ECO:0000256" key="1">
    <source>
        <dbReference type="PROSITE-ProRule" id="PRU00169"/>
    </source>
</evidence>